<dbReference type="OrthoDB" id="28894at2759"/>
<feature type="domain" description="HP" evidence="1">
    <location>
        <begin position="59"/>
        <end position="130"/>
    </location>
</feature>
<gene>
    <name evidence="2" type="ORF">TrLO_g6200</name>
</gene>
<sequence length="130" mass="15020">MIFGILENGDLNGESSADHLHGLQTAIQKLAKQVEKTCIDSARMICVLVEFEIQRETWDTRTEYFKKKEMKCFTSFSSADILSRRTASYASKEKYLSDSEFLQVFQMDKESFAALPEWKKESAKKARNLF</sequence>
<dbReference type="InterPro" id="IPR036886">
    <property type="entry name" value="Villin_headpiece_dom_sf"/>
</dbReference>
<dbReference type="AlphaFoldDB" id="A0A9W7FUT4"/>
<name>A0A9W7FUT4_9STRA</name>
<dbReference type="EMBL" id="BRXW01000330">
    <property type="protein sequence ID" value="GMI18341.1"/>
    <property type="molecule type" value="Genomic_DNA"/>
</dbReference>
<dbReference type="SUPFAM" id="SSF47050">
    <property type="entry name" value="VHP, Villin headpiece domain"/>
    <property type="match status" value="1"/>
</dbReference>
<dbReference type="GO" id="GO:0003779">
    <property type="term" value="F:actin binding"/>
    <property type="evidence" value="ECO:0007669"/>
    <property type="project" value="InterPro"/>
</dbReference>
<evidence type="ECO:0000313" key="3">
    <source>
        <dbReference type="Proteomes" id="UP001165122"/>
    </source>
</evidence>
<evidence type="ECO:0000313" key="2">
    <source>
        <dbReference type="EMBL" id="GMI18341.1"/>
    </source>
</evidence>
<evidence type="ECO:0000259" key="1">
    <source>
        <dbReference type="PROSITE" id="PS51089"/>
    </source>
</evidence>
<dbReference type="GO" id="GO:0007010">
    <property type="term" value="P:cytoskeleton organization"/>
    <property type="evidence" value="ECO:0007669"/>
    <property type="project" value="InterPro"/>
</dbReference>
<dbReference type="Gene3D" id="1.10.950.10">
    <property type="entry name" value="Villin headpiece domain"/>
    <property type="match status" value="1"/>
</dbReference>
<dbReference type="SMART" id="SM00153">
    <property type="entry name" value="VHP"/>
    <property type="match status" value="1"/>
</dbReference>
<keyword evidence="3" id="KW-1185">Reference proteome</keyword>
<dbReference type="PROSITE" id="PS51089">
    <property type="entry name" value="HP"/>
    <property type="match status" value="1"/>
</dbReference>
<organism evidence="2 3">
    <name type="scientific">Triparma laevis f. longispina</name>
    <dbReference type="NCBI Taxonomy" id="1714387"/>
    <lineage>
        <taxon>Eukaryota</taxon>
        <taxon>Sar</taxon>
        <taxon>Stramenopiles</taxon>
        <taxon>Ochrophyta</taxon>
        <taxon>Bolidophyceae</taxon>
        <taxon>Parmales</taxon>
        <taxon>Triparmaceae</taxon>
        <taxon>Triparma</taxon>
    </lineage>
</organism>
<proteinExistence type="predicted"/>
<reference evidence="3" key="1">
    <citation type="journal article" date="2023" name="Commun. Biol.">
        <title>Genome analysis of Parmales, the sister group of diatoms, reveals the evolutionary specialization of diatoms from phago-mixotrophs to photoautotrophs.</title>
        <authorList>
            <person name="Ban H."/>
            <person name="Sato S."/>
            <person name="Yoshikawa S."/>
            <person name="Yamada K."/>
            <person name="Nakamura Y."/>
            <person name="Ichinomiya M."/>
            <person name="Sato N."/>
            <person name="Blanc-Mathieu R."/>
            <person name="Endo H."/>
            <person name="Kuwata A."/>
            <person name="Ogata H."/>
        </authorList>
    </citation>
    <scope>NUCLEOTIDE SEQUENCE [LARGE SCALE GENOMIC DNA]</scope>
    <source>
        <strain evidence="3">NIES 3700</strain>
    </source>
</reference>
<accession>A0A9W7FUT4</accession>
<dbReference type="Pfam" id="PF02209">
    <property type="entry name" value="VHP"/>
    <property type="match status" value="1"/>
</dbReference>
<protein>
    <recommendedName>
        <fullName evidence="1">HP domain-containing protein</fullName>
    </recommendedName>
</protein>
<comment type="caution">
    <text evidence="2">The sequence shown here is derived from an EMBL/GenBank/DDBJ whole genome shotgun (WGS) entry which is preliminary data.</text>
</comment>
<dbReference type="InterPro" id="IPR003128">
    <property type="entry name" value="Villin_headpiece"/>
</dbReference>
<dbReference type="Proteomes" id="UP001165122">
    <property type="component" value="Unassembled WGS sequence"/>
</dbReference>